<comment type="caution">
    <text evidence="2">The sequence shown here is derived from an EMBL/GenBank/DDBJ whole genome shotgun (WGS) entry which is preliminary data.</text>
</comment>
<name>A0A2W5Q8X7_9BACT</name>
<dbReference type="Pfam" id="PF03358">
    <property type="entry name" value="FMN_red"/>
    <property type="match status" value="1"/>
</dbReference>
<dbReference type="AlphaFoldDB" id="A0A2W5Q8X7"/>
<dbReference type="EMBL" id="QFQB01000009">
    <property type="protein sequence ID" value="PZQ47840.1"/>
    <property type="molecule type" value="Genomic_DNA"/>
</dbReference>
<proteinExistence type="predicted"/>
<evidence type="ECO:0000313" key="3">
    <source>
        <dbReference type="Proteomes" id="UP000249417"/>
    </source>
</evidence>
<accession>A0A2W5Q8X7</accession>
<sequence length="189" mass="20634">MKQKIAVIIGSTRKDSINKKLAGALEKLGADKFEFTNVAIDKLPLFNQDLESEKPKEVLAFVEEIKKFNAVLIVTPEHNRSIPAALKNAIDWGTRPAVGGNIWKDMAVATAGTSPGGIGTALAQEHLRHIFLCYGRVVMGGELYLQMKEGLIDDAFNVTNEDTKKFLQGYIDRLAAFTSKEAAPSKMAA</sequence>
<dbReference type="InterPro" id="IPR050712">
    <property type="entry name" value="NAD(P)H-dep_reductase"/>
</dbReference>
<dbReference type="PANTHER" id="PTHR30543:SF21">
    <property type="entry name" value="NAD(P)H-DEPENDENT FMN REDUCTASE LOT6"/>
    <property type="match status" value="1"/>
</dbReference>
<dbReference type="PANTHER" id="PTHR30543">
    <property type="entry name" value="CHROMATE REDUCTASE"/>
    <property type="match status" value="1"/>
</dbReference>
<dbReference type="SUPFAM" id="SSF52218">
    <property type="entry name" value="Flavoproteins"/>
    <property type="match status" value="1"/>
</dbReference>
<dbReference type="Proteomes" id="UP000249417">
    <property type="component" value="Unassembled WGS sequence"/>
</dbReference>
<dbReference type="InterPro" id="IPR029039">
    <property type="entry name" value="Flavoprotein-like_sf"/>
</dbReference>
<feature type="domain" description="NADPH-dependent FMN reductase-like" evidence="1">
    <location>
        <begin position="4"/>
        <end position="145"/>
    </location>
</feature>
<reference evidence="2 3" key="1">
    <citation type="submission" date="2017-08" db="EMBL/GenBank/DDBJ databases">
        <title>Infants hospitalized years apart are colonized by the same room-sourced microbial strains.</title>
        <authorList>
            <person name="Brooks B."/>
            <person name="Olm M.R."/>
            <person name="Firek B.A."/>
            <person name="Baker R."/>
            <person name="Thomas B.C."/>
            <person name="Morowitz M.J."/>
            <person name="Banfield J.F."/>
        </authorList>
    </citation>
    <scope>NUCLEOTIDE SEQUENCE [LARGE SCALE GENOMIC DNA]</scope>
    <source>
        <strain evidence="2">S2_005_002_R2_29</strain>
    </source>
</reference>
<evidence type="ECO:0000259" key="1">
    <source>
        <dbReference type="Pfam" id="PF03358"/>
    </source>
</evidence>
<dbReference type="Gene3D" id="3.40.50.360">
    <property type="match status" value="1"/>
</dbReference>
<organism evidence="2 3">
    <name type="scientific">Micavibrio aeruginosavorus</name>
    <dbReference type="NCBI Taxonomy" id="349221"/>
    <lineage>
        <taxon>Bacteria</taxon>
        <taxon>Pseudomonadati</taxon>
        <taxon>Bdellovibrionota</taxon>
        <taxon>Bdellovibrionia</taxon>
        <taxon>Bdellovibrionales</taxon>
        <taxon>Pseudobdellovibrionaceae</taxon>
        <taxon>Micavibrio</taxon>
    </lineage>
</organism>
<dbReference type="InterPro" id="IPR005025">
    <property type="entry name" value="FMN_Rdtase-like_dom"/>
</dbReference>
<protein>
    <submittedName>
        <fullName evidence="2">ACP phosphodiesterase</fullName>
    </submittedName>
</protein>
<dbReference type="GO" id="GO:0010181">
    <property type="term" value="F:FMN binding"/>
    <property type="evidence" value="ECO:0007669"/>
    <property type="project" value="TreeGrafter"/>
</dbReference>
<dbReference type="GO" id="GO:0016491">
    <property type="term" value="F:oxidoreductase activity"/>
    <property type="evidence" value="ECO:0007669"/>
    <property type="project" value="InterPro"/>
</dbReference>
<gene>
    <name evidence="2" type="ORF">DI551_02435</name>
</gene>
<evidence type="ECO:0000313" key="2">
    <source>
        <dbReference type="EMBL" id="PZQ47840.1"/>
    </source>
</evidence>
<dbReference type="GO" id="GO:0005829">
    <property type="term" value="C:cytosol"/>
    <property type="evidence" value="ECO:0007669"/>
    <property type="project" value="TreeGrafter"/>
</dbReference>